<dbReference type="SUPFAM" id="SSF55120">
    <property type="entry name" value="Pseudouridine synthase"/>
    <property type="match status" value="1"/>
</dbReference>
<dbReference type="FunFam" id="3.30.70.3190:FF:000001">
    <property type="entry name" value="tRNA pseudouridine synthase Pus10"/>
    <property type="match status" value="1"/>
</dbReference>
<reference evidence="11" key="1">
    <citation type="submission" date="2015-07" db="EMBL/GenBank/DDBJ databases">
        <title>Transcriptome Assembly of Anthurium amnicola.</title>
        <authorList>
            <person name="Suzuki J."/>
        </authorList>
    </citation>
    <scope>NUCLEOTIDE SEQUENCE</scope>
</reference>
<evidence type="ECO:0000259" key="9">
    <source>
        <dbReference type="Pfam" id="PF21237"/>
    </source>
</evidence>
<dbReference type="InterPro" id="IPR020103">
    <property type="entry name" value="PsdUridine_synth_cat_dom_sf"/>
</dbReference>
<evidence type="ECO:0000256" key="7">
    <source>
        <dbReference type="ARBA" id="ARBA00083669"/>
    </source>
</evidence>
<proteinExistence type="inferred from homology"/>
<feature type="region of interest" description="Disordered" evidence="8">
    <location>
        <begin position="1"/>
        <end position="77"/>
    </location>
</feature>
<keyword evidence="3" id="KW-0819">tRNA processing</keyword>
<evidence type="ECO:0000256" key="6">
    <source>
        <dbReference type="ARBA" id="ARBA00079393"/>
    </source>
</evidence>
<evidence type="ECO:0000256" key="3">
    <source>
        <dbReference type="ARBA" id="ARBA00022694"/>
    </source>
</evidence>
<dbReference type="InterPro" id="IPR048741">
    <property type="entry name" value="Pus10-like_C"/>
</dbReference>
<keyword evidence="4" id="KW-0413">Isomerase</keyword>
<name>A0A1D1YDY1_9ARAE</name>
<evidence type="ECO:0000256" key="2">
    <source>
        <dbReference type="ARBA" id="ARBA00012787"/>
    </source>
</evidence>
<dbReference type="Pfam" id="PF21237">
    <property type="entry name" value="Pus10_N_euk"/>
    <property type="match status" value="1"/>
</dbReference>
<dbReference type="GO" id="GO:0031119">
    <property type="term" value="P:tRNA pseudouridine synthesis"/>
    <property type="evidence" value="ECO:0007669"/>
    <property type="project" value="TreeGrafter"/>
</dbReference>
<dbReference type="Gene3D" id="3.30.70.2510">
    <property type="match status" value="1"/>
</dbReference>
<evidence type="ECO:0000313" key="11">
    <source>
        <dbReference type="EMBL" id="JAT52820.1"/>
    </source>
</evidence>
<dbReference type="GO" id="GO:0003723">
    <property type="term" value="F:RNA binding"/>
    <property type="evidence" value="ECO:0007669"/>
    <property type="project" value="InterPro"/>
</dbReference>
<dbReference type="EMBL" id="GDJX01015116">
    <property type="protein sequence ID" value="JAT52820.1"/>
    <property type="molecule type" value="Transcribed_RNA"/>
</dbReference>
<dbReference type="InterPro" id="IPR039894">
    <property type="entry name" value="Pus10-like"/>
</dbReference>
<dbReference type="EC" id="5.4.99.25" evidence="2"/>
<dbReference type="AlphaFoldDB" id="A0A1D1YDY1"/>
<feature type="domain" description="Pus10-like C-terminal" evidence="10">
    <location>
        <begin position="389"/>
        <end position="621"/>
    </location>
</feature>
<feature type="domain" description="Pus10 N-terminal eukaryotes" evidence="9">
    <location>
        <begin position="175"/>
        <end position="320"/>
    </location>
</feature>
<evidence type="ECO:0000256" key="5">
    <source>
        <dbReference type="ARBA" id="ARBA00075270"/>
    </source>
</evidence>
<evidence type="ECO:0000256" key="1">
    <source>
        <dbReference type="ARBA" id="ARBA00009652"/>
    </source>
</evidence>
<dbReference type="FunFam" id="3.30.70.2510:FF:000001">
    <property type="entry name" value="tRNA pseudouridine synthase Pus10"/>
    <property type="match status" value="1"/>
</dbReference>
<accession>A0A1D1YDY1</accession>
<protein>
    <recommendedName>
        <fullName evidence="2">tRNA pseudouridine(55) synthase</fullName>
        <ecNumber evidence="2">5.4.99.25</ecNumber>
    </recommendedName>
    <alternativeName>
        <fullName evidence="7">tRNA pseudouridine 55 synthase</fullName>
    </alternativeName>
    <alternativeName>
        <fullName evidence="5">tRNA pseudouridylate synthase</fullName>
    </alternativeName>
    <alternativeName>
        <fullName evidence="6">tRNA-uridine isomerase</fullName>
    </alternativeName>
</protein>
<evidence type="ECO:0000256" key="4">
    <source>
        <dbReference type="ARBA" id="ARBA00023235"/>
    </source>
</evidence>
<dbReference type="Gene3D" id="3.30.70.3190">
    <property type="match status" value="1"/>
</dbReference>
<comment type="similarity">
    <text evidence="1">Belongs to the pseudouridine synthase Pus10 family.</text>
</comment>
<organism evidence="11">
    <name type="scientific">Anthurium amnicola</name>
    <dbReference type="NCBI Taxonomy" id="1678845"/>
    <lineage>
        <taxon>Eukaryota</taxon>
        <taxon>Viridiplantae</taxon>
        <taxon>Streptophyta</taxon>
        <taxon>Embryophyta</taxon>
        <taxon>Tracheophyta</taxon>
        <taxon>Spermatophyta</taxon>
        <taxon>Magnoliopsida</taxon>
        <taxon>Liliopsida</taxon>
        <taxon>Araceae</taxon>
        <taxon>Pothoideae</taxon>
        <taxon>Potheae</taxon>
        <taxon>Anthurium</taxon>
    </lineage>
</organism>
<dbReference type="Pfam" id="PF21238">
    <property type="entry name" value="Pus10_C"/>
    <property type="match status" value="1"/>
</dbReference>
<sequence length="627" mass="70497">SLSLSLYKPVPRTAGPRPSVSGRRQRESHRPPLSSSGSGRPQRAPPPCTAGGCEPLRKSGSTRPGKPSEMTGEPEGEVAEGDLRSAVAAALASLPPPHAIRDLLSVGVCVRCIFRMFRIRGHAYMCSKLNASVLWSVMEESKILSSTSEENGVLPHGSSSCSYTSQEAESQQLYCCICLGILQFTYNYEQETFRAPLARDCIDGFTVMLAEQIMREGHQIDGFCLEISIPPVILANERAIWLYVKKKYESENWFRENSLMDYISVKDVLKLSISSFLEKHLAVKVGISSFRVRLAFTHLKALMNLQSLLENAQVSKRRKTEKISHIEVEDLNHGIGKEYGKQAKNESDAVIRRTLNGLPDDVFCEHFLLPPEVKEPCLLTTICYRMPIYVGGRYLKFSRQVSQTRWIIDDERMGEASVEEIIGSNVLLVCKGDSYKFHAAGREDIDVRMLGSGRPFLIEVSNARSMLSSADIHEIVDKINGSENKYVKVRNLKVIGSEAWTLMHEGEAEKQKQYAALVWISRPLTEEDQQKITSTRDMEISQRTPIRVLHRRSPMDRKRIIHWMTAEKITGSCHYFVLHLCTQAGTYIKEFVHGDLGRTHPSIGSILGCRAEILQLDVTDVKMDCFD</sequence>
<dbReference type="PANTHER" id="PTHR21568:SF0">
    <property type="entry name" value="TRNA PSEUDOURIDINE SYNTHASE PUS10"/>
    <property type="match status" value="1"/>
</dbReference>
<gene>
    <name evidence="11" type="primary">PUS10_9</name>
    <name evidence="11" type="ORF">g.79768</name>
</gene>
<evidence type="ECO:0000256" key="8">
    <source>
        <dbReference type="SAM" id="MobiDB-lite"/>
    </source>
</evidence>
<dbReference type="PANTHER" id="PTHR21568">
    <property type="entry name" value="TRNA PSEUDOURIDINE SYNTHASE PUS10"/>
    <property type="match status" value="1"/>
</dbReference>
<dbReference type="NCBIfam" id="TIGR01213">
    <property type="entry name" value="pseudo_Pus10arc"/>
    <property type="match status" value="1"/>
</dbReference>
<evidence type="ECO:0000259" key="10">
    <source>
        <dbReference type="Pfam" id="PF21238"/>
    </source>
</evidence>
<feature type="non-terminal residue" evidence="11">
    <location>
        <position position="1"/>
    </location>
</feature>
<dbReference type="GO" id="GO:0160148">
    <property type="term" value="F:tRNA pseudouridine(55) synthase activity"/>
    <property type="evidence" value="ECO:0007669"/>
    <property type="project" value="UniProtKB-EC"/>
</dbReference>
<dbReference type="InterPro" id="IPR048742">
    <property type="entry name" value="Pus10_N_euk"/>
</dbReference>